<dbReference type="EMBL" id="JADINE010000016">
    <property type="protein sequence ID" value="MBO8407042.1"/>
    <property type="molecule type" value="Genomic_DNA"/>
</dbReference>
<dbReference type="Proteomes" id="UP000721442">
    <property type="component" value="Unassembled WGS sequence"/>
</dbReference>
<dbReference type="AlphaFoldDB" id="A0A940IBI9"/>
<dbReference type="SUPFAM" id="SSF48403">
    <property type="entry name" value="Ankyrin repeat"/>
    <property type="match status" value="1"/>
</dbReference>
<evidence type="ECO:0000256" key="1">
    <source>
        <dbReference type="SAM" id="MobiDB-lite"/>
    </source>
</evidence>
<protein>
    <recommendedName>
        <fullName evidence="5">Peptidase S8/S53 domain-containing protein</fullName>
    </recommendedName>
</protein>
<reference evidence="3" key="1">
    <citation type="submission" date="2020-10" db="EMBL/GenBank/DDBJ databases">
        <authorList>
            <person name="Gilroy R."/>
        </authorList>
    </citation>
    <scope>NUCLEOTIDE SEQUENCE</scope>
    <source>
        <strain evidence="3">B1-16210</strain>
    </source>
</reference>
<dbReference type="GO" id="GO:0006508">
    <property type="term" value="P:proteolysis"/>
    <property type="evidence" value="ECO:0007669"/>
    <property type="project" value="InterPro"/>
</dbReference>
<gene>
    <name evidence="3" type="ORF">IAC77_01110</name>
</gene>
<comment type="caution">
    <text evidence="3">The sequence shown here is derived from an EMBL/GenBank/DDBJ whole genome shotgun (WGS) entry which is preliminary data.</text>
</comment>
<dbReference type="InterPro" id="IPR036852">
    <property type="entry name" value="Peptidase_S8/S53_dom_sf"/>
</dbReference>
<accession>A0A940IBI9</accession>
<proteinExistence type="predicted"/>
<dbReference type="GO" id="GO:0004252">
    <property type="term" value="F:serine-type endopeptidase activity"/>
    <property type="evidence" value="ECO:0007669"/>
    <property type="project" value="InterPro"/>
</dbReference>
<dbReference type="Gene3D" id="3.40.50.200">
    <property type="entry name" value="Peptidase S8/S53 domain"/>
    <property type="match status" value="1"/>
</dbReference>
<keyword evidence="2" id="KW-0732">Signal</keyword>
<feature type="signal peptide" evidence="2">
    <location>
        <begin position="1"/>
        <end position="21"/>
    </location>
</feature>
<feature type="compositionally biased region" description="Gly residues" evidence="1">
    <location>
        <begin position="149"/>
        <end position="172"/>
    </location>
</feature>
<dbReference type="InterPro" id="IPR036770">
    <property type="entry name" value="Ankyrin_rpt-contain_sf"/>
</dbReference>
<feature type="region of interest" description="Disordered" evidence="1">
    <location>
        <begin position="148"/>
        <end position="179"/>
    </location>
</feature>
<name>A0A940IBI9_9PROT</name>
<organism evidence="3 4">
    <name type="scientific">Candidatus Enterousia excrementavium</name>
    <dbReference type="NCBI Taxonomy" id="2840789"/>
    <lineage>
        <taxon>Bacteria</taxon>
        <taxon>Pseudomonadati</taxon>
        <taxon>Pseudomonadota</taxon>
        <taxon>Alphaproteobacteria</taxon>
        <taxon>Candidatus Enterousia</taxon>
    </lineage>
</organism>
<evidence type="ECO:0000256" key="2">
    <source>
        <dbReference type="SAM" id="SignalP"/>
    </source>
</evidence>
<evidence type="ECO:0008006" key="5">
    <source>
        <dbReference type="Google" id="ProtNLM"/>
    </source>
</evidence>
<evidence type="ECO:0000313" key="4">
    <source>
        <dbReference type="Proteomes" id="UP000721442"/>
    </source>
</evidence>
<dbReference type="Gene3D" id="1.25.40.20">
    <property type="entry name" value="Ankyrin repeat-containing domain"/>
    <property type="match status" value="1"/>
</dbReference>
<evidence type="ECO:0000313" key="3">
    <source>
        <dbReference type="EMBL" id="MBO8407042.1"/>
    </source>
</evidence>
<dbReference type="SUPFAM" id="SSF52743">
    <property type="entry name" value="Subtilisin-like"/>
    <property type="match status" value="1"/>
</dbReference>
<feature type="chain" id="PRO_5037597731" description="Peptidase S8/S53 domain-containing protein" evidence="2">
    <location>
        <begin position="22"/>
        <end position="1276"/>
    </location>
</feature>
<reference evidence="3" key="2">
    <citation type="journal article" date="2021" name="PeerJ">
        <title>Extensive microbial diversity within the chicken gut microbiome revealed by metagenomics and culture.</title>
        <authorList>
            <person name="Gilroy R."/>
            <person name="Ravi A."/>
            <person name="Getino M."/>
            <person name="Pursley I."/>
            <person name="Horton D.L."/>
            <person name="Alikhan N.F."/>
            <person name="Baker D."/>
            <person name="Gharbi K."/>
            <person name="Hall N."/>
            <person name="Watson M."/>
            <person name="Adriaenssens E.M."/>
            <person name="Foster-Nyarko E."/>
            <person name="Jarju S."/>
            <person name="Secka A."/>
            <person name="Antonio M."/>
            <person name="Oren A."/>
            <person name="Chaudhuri R.R."/>
            <person name="La Ragione R."/>
            <person name="Hildebrand F."/>
            <person name="Pallen M.J."/>
        </authorList>
    </citation>
    <scope>NUCLEOTIDE SEQUENCE</scope>
    <source>
        <strain evidence="3">B1-16210</strain>
    </source>
</reference>
<sequence>MKYIRLLLFALFLIPAGSAVAAVSVPNNEFMIAAQLLAAAKNADIQQVQNLINAGANVNYVDSTGLSLVCTALMNNDIRAAQILQMYGADASQCDRQIKQYESRTQPTESGGLFSGLSSAQTISLAAAGAAVVVGGLFLLTDWLDPGNENGGGTSSGGNRPGQGEGGDGSGGTTSSTAEIPVGPAYFDAAGDIAYSTAAYQNNLAQWNPSAGGIRAADFNYFRPGVKVEPDDDEDAPQIQQTSYLTDGITVPLQNYLLMMHGYSSFANGYMGQYTFRDSGHNPQKMMNAASGGYPVRTALITDNGINPTGSAGRPGDDAPIKGILWAASTGTSGPTGVVDKYANYNNPSGGNLGTELANPTGSGAFDLSGNGTAMNPFATATESALAKIVAGWETSGRAYGDLYGFAPNSQLAIYRTGNGTGWVDVENPTEGEAVGTIADLADGGKLGTLEAGDTITLDGKTYTISSAMADADSVTNPTITVGDTTYKIGNGSNLLKGTCTAGCADGEEEFIAIYQGTDNNYYVNSTGGTRADAVYVIDGTNVYVAKTWSDDLDVKTFEAIAEMPKYYNDSGTNLLSSIAVTTLNPESRKLSYVNTGGVESYVSLNNGDELTAFMKLVNAYYDKDSTDLKTQGQYANQVLGSYVAGWPILIMPAGEFEYGLGDGKTYTVQEATFENYAPAIYENLEHLFMTVVAVQHAIGTSAADSIEDYGNGIGDDYGRLYLSAWTDTKGTETRDDDVTYMSRKCGVAGLGINGVDPWCFSAAGPTAEMATASAAGAVAALKGAFPYMSSGEIFTLMALTADGAYLGTDSAGNAFTVDGLVTYLKSMYALPPDYHEDELLGQDYLDAFAEVYGYGLINLERAMTPGNKIYFYDGNKIVSGNGNAYWRAASNTVFRASSAFGGRSATISAPFFDVLESVNGDMSMPRVWKNEFALGVTDARGLYMGDVLGEFKTRNADAPRVQVGNFGFSIVVSEKPYVDNLNGLDSLRLDYTSGDWNFAAEYQRHFTDGASRFDGMSNPILGLASNAITTDAWYNMGRWSFGARAFSGAITDETMLDNDPTISSQYVPARLGLMQGAQSSVAWNSDTFGFTASVGAAFESDTLLGAVSGGLLDMGSGDTVYVDSEFRFSPVDDVTFKLRSTFARTTSDAAGQFILGLTDIDSNAFAFGVDAGNFSFSVSQPLTVANGAVMYPYAEYEIVDMGNGKYDLNISNTHIENMSLRPDVREVRFTGAYRHNFGEFTDGAIGFIYRVHPNNTDEFGNESIFMMKMTHRLGI</sequence>